<gene>
    <name evidence="2" type="ORF">Dbus_chr2Rg695</name>
</gene>
<evidence type="ECO:0000259" key="1">
    <source>
        <dbReference type="Pfam" id="PF16064"/>
    </source>
</evidence>
<accession>A0A0M4E4S0</accession>
<reference evidence="2 3" key="1">
    <citation type="submission" date="2015-08" db="EMBL/GenBank/DDBJ databases">
        <title>Ancestral chromatin configuration constrains chromatin evolution on differentiating sex chromosomes in Drosophila.</title>
        <authorList>
            <person name="Zhou Q."/>
            <person name="Bachtrog D."/>
        </authorList>
    </citation>
    <scope>NUCLEOTIDE SEQUENCE [LARGE SCALE GENOMIC DNA]</scope>
    <source>
        <tissue evidence="2">Whole larvae</tissue>
    </source>
</reference>
<dbReference type="Proteomes" id="UP000494163">
    <property type="component" value="Chromosome 2R"/>
</dbReference>
<sequence>MSFPTSGANESAPVRRFNMEPNLFETPAEAQNRHLNEKVDARDVAEMKAQMVVVADGMATQTAYLKSLMKRDNAFSETRGSTFPISSETGLMEVDLLISENKDIYVRKMKMLLEQAQLSKSLKNIMTEDLICCYNVDGVSGKKGLKQYKSFLPALLGKQKNIYY</sequence>
<organism evidence="2 3">
    <name type="scientific">Drosophila busckii</name>
    <name type="common">Fruit fly</name>
    <dbReference type="NCBI Taxonomy" id="30019"/>
    <lineage>
        <taxon>Eukaryota</taxon>
        <taxon>Metazoa</taxon>
        <taxon>Ecdysozoa</taxon>
        <taxon>Arthropoda</taxon>
        <taxon>Hexapoda</taxon>
        <taxon>Insecta</taxon>
        <taxon>Pterygota</taxon>
        <taxon>Neoptera</taxon>
        <taxon>Endopterygota</taxon>
        <taxon>Diptera</taxon>
        <taxon>Brachycera</taxon>
        <taxon>Muscomorpha</taxon>
        <taxon>Ephydroidea</taxon>
        <taxon>Drosophilidae</taxon>
        <taxon>Drosophila</taxon>
    </lineage>
</organism>
<name>A0A0M4E4S0_DROBS</name>
<dbReference type="Pfam" id="PF16064">
    <property type="entry name" value="DUF4806"/>
    <property type="match status" value="1"/>
</dbReference>
<dbReference type="InterPro" id="IPR032071">
    <property type="entry name" value="DUF4806"/>
</dbReference>
<dbReference type="AlphaFoldDB" id="A0A0M4E4S0"/>
<evidence type="ECO:0000313" key="2">
    <source>
        <dbReference type="EMBL" id="ALC41116.1"/>
    </source>
</evidence>
<evidence type="ECO:0000313" key="3">
    <source>
        <dbReference type="Proteomes" id="UP000494163"/>
    </source>
</evidence>
<dbReference type="EMBL" id="CP012524">
    <property type="protein sequence ID" value="ALC41116.1"/>
    <property type="molecule type" value="Genomic_DNA"/>
</dbReference>
<dbReference type="OMA" id="KVDEWEF"/>
<protein>
    <submittedName>
        <fullName evidence="2">CG42854</fullName>
    </submittedName>
</protein>
<feature type="domain" description="DUF4806" evidence="1">
    <location>
        <begin position="79"/>
        <end position="156"/>
    </location>
</feature>
<keyword evidence="3" id="KW-1185">Reference proteome</keyword>
<dbReference type="OrthoDB" id="8032802at2759"/>
<proteinExistence type="predicted"/>